<dbReference type="RefSeq" id="WP_089408214.1">
    <property type="nucleotide sequence ID" value="NZ_FZOU01000003.1"/>
</dbReference>
<sequence length="121" mass="13266">MNVADFRRIALSLEGVEESSHMGSPDFRVGGRIFATLAMQAQGYGNLMLSPEQQAAFLADQPKLFLPVHGGWGRMGATHIRLAQANEDQLAGALHTAWNRRIQLNGKTKSKPAKRAAKRAR</sequence>
<dbReference type="Proteomes" id="UP000198356">
    <property type="component" value="Unassembled WGS sequence"/>
</dbReference>
<organism evidence="1 2">
    <name type="scientific">Granulicella rosea</name>
    <dbReference type="NCBI Taxonomy" id="474952"/>
    <lineage>
        <taxon>Bacteria</taxon>
        <taxon>Pseudomonadati</taxon>
        <taxon>Acidobacteriota</taxon>
        <taxon>Terriglobia</taxon>
        <taxon>Terriglobales</taxon>
        <taxon>Acidobacteriaceae</taxon>
        <taxon>Granulicella</taxon>
    </lineage>
</organism>
<accession>A0A239IFN5</accession>
<dbReference type="SUPFAM" id="SSF142906">
    <property type="entry name" value="YjbR-like"/>
    <property type="match status" value="1"/>
</dbReference>
<name>A0A239IFN5_9BACT</name>
<evidence type="ECO:0000313" key="1">
    <source>
        <dbReference type="EMBL" id="SNS92232.1"/>
    </source>
</evidence>
<gene>
    <name evidence="1" type="ORF">SAMN05421770_10384</name>
</gene>
<proteinExistence type="predicted"/>
<dbReference type="InterPro" id="IPR058532">
    <property type="entry name" value="YjbR/MT2646/Rv2570-like"/>
</dbReference>
<dbReference type="InterPro" id="IPR038056">
    <property type="entry name" value="YjbR-like_sf"/>
</dbReference>
<reference evidence="1 2" key="1">
    <citation type="submission" date="2017-06" db="EMBL/GenBank/DDBJ databases">
        <authorList>
            <person name="Kim H.J."/>
            <person name="Triplett B.A."/>
        </authorList>
    </citation>
    <scope>NUCLEOTIDE SEQUENCE [LARGE SCALE GENOMIC DNA]</scope>
    <source>
        <strain evidence="1 2">DSM 18704</strain>
    </source>
</reference>
<keyword evidence="2" id="KW-1185">Reference proteome</keyword>
<evidence type="ECO:0000313" key="2">
    <source>
        <dbReference type="Proteomes" id="UP000198356"/>
    </source>
</evidence>
<dbReference type="AlphaFoldDB" id="A0A239IFN5"/>
<dbReference type="Pfam" id="PF04237">
    <property type="entry name" value="YjbR"/>
    <property type="match status" value="1"/>
</dbReference>
<dbReference type="OrthoDB" id="277063at2"/>
<dbReference type="EMBL" id="FZOU01000003">
    <property type="protein sequence ID" value="SNS92232.1"/>
    <property type="molecule type" value="Genomic_DNA"/>
</dbReference>
<protein>
    <submittedName>
        <fullName evidence="1">YjbR protein</fullName>
    </submittedName>
</protein>